<sequence length="551" mass="61949">MSLLEDVDVSDNFMVITVIVETGCVLRLLWMFARVDRLLRLCQNLRQQLPQLTRIFRLCKFKACVQKDLTDEEKMVSEEVAHTQLRIARYFVRGYAIMFWLITITIQWKIVFDQPRWLPAMIPWATMISAAALTMGALFDSLLTTRTLNIWYCLCMLQTAAVTSPLAVPSYLLPIFWLMSFAFVRLPASMFIASSTPLAVVLNLCLSPLVWSRICLQRVELGDVDISILVFSFELIGCALAVAASPCAKSLLRTRVEQGVRCGKMETDLRAASALLSLTCDAVLELDSEMRLASHSPELAACLLRNGQGTSLKGTRFTDFMPPSDAEQAAMMMQRASCSEPFRVHVFHTRMVDSCSSKFRTEVFQVSYTKWDGHLSHLIGLRDFTDQDALASPSLDSQPYNDGSAEDSFILPVQPSHRPSRTSQSHSFGALLPEVEDQLSWLEIDMSEMVVTAASVEVGFLAGRGLSEIVPANSMQGLEEMMQKAKESHMQGQICKMAFSFGNVEVSWTSGAISGRGEVMQTSDGLHFLIQFRLLRRSRRRRRRRPHRLAL</sequence>
<feature type="transmembrane region" description="Helical" evidence="1">
    <location>
        <begin position="90"/>
        <end position="111"/>
    </location>
</feature>
<feature type="transmembrane region" description="Helical" evidence="1">
    <location>
        <begin position="151"/>
        <end position="179"/>
    </location>
</feature>
<keyword evidence="3" id="KW-1185">Reference proteome</keyword>
<dbReference type="EMBL" id="CAUJNA010003774">
    <property type="protein sequence ID" value="CAJ1409595.1"/>
    <property type="molecule type" value="Genomic_DNA"/>
</dbReference>
<proteinExistence type="predicted"/>
<feature type="transmembrane region" description="Helical" evidence="1">
    <location>
        <begin position="12"/>
        <end position="30"/>
    </location>
</feature>
<keyword evidence="1" id="KW-1133">Transmembrane helix</keyword>
<feature type="transmembrane region" description="Helical" evidence="1">
    <location>
        <begin position="224"/>
        <end position="244"/>
    </location>
</feature>
<dbReference type="Proteomes" id="UP001178507">
    <property type="component" value="Unassembled WGS sequence"/>
</dbReference>
<accession>A0AA36NEH4</accession>
<organism evidence="2 3">
    <name type="scientific">Effrenium voratum</name>
    <dbReference type="NCBI Taxonomy" id="2562239"/>
    <lineage>
        <taxon>Eukaryota</taxon>
        <taxon>Sar</taxon>
        <taxon>Alveolata</taxon>
        <taxon>Dinophyceae</taxon>
        <taxon>Suessiales</taxon>
        <taxon>Symbiodiniaceae</taxon>
        <taxon>Effrenium</taxon>
    </lineage>
</organism>
<keyword evidence="1" id="KW-0472">Membrane</keyword>
<feature type="transmembrane region" description="Helical" evidence="1">
    <location>
        <begin position="117"/>
        <end position="139"/>
    </location>
</feature>
<comment type="caution">
    <text evidence="2">The sequence shown here is derived from an EMBL/GenBank/DDBJ whole genome shotgun (WGS) entry which is preliminary data.</text>
</comment>
<gene>
    <name evidence="2" type="ORF">EVOR1521_LOCUS30648</name>
</gene>
<feature type="transmembrane region" description="Helical" evidence="1">
    <location>
        <begin position="191"/>
        <end position="212"/>
    </location>
</feature>
<evidence type="ECO:0000313" key="2">
    <source>
        <dbReference type="EMBL" id="CAJ1409595.1"/>
    </source>
</evidence>
<dbReference type="AlphaFoldDB" id="A0AA36NEH4"/>
<evidence type="ECO:0000313" key="3">
    <source>
        <dbReference type="Proteomes" id="UP001178507"/>
    </source>
</evidence>
<keyword evidence="1" id="KW-0812">Transmembrane</keyword>
<name>A0AA36NEH4_9DINO</name>
<protein>
    <submittedName>
        <fullName evidence="2">Uncharacterized protein</fullName>
    </submittedName>
</protein>
<evidence type="ECO:0000256" key="1">
    <source>
        <dbReference type="SAM" id="Phobius"/>
    </source>
</evidence>
<reference evidence="2" key="1">
    <citation type="submission" date="2023-08" db="EMBL/GenBank/DDBJ databases">
        <authorList>
            <person name="Chen Y."/>
            <person name="Shah S."/>
            <person name="Dougan E. K."/>
            <person name="Thang M."/>
            <person name="Chan C."/>
        </authorList>
    </citation>
    <scope>NUCLEOTIDE SEQUENCE</scope>
</reference>